<dbReference type="GO" id="GO:0032153">
    <property type="term" value="C:cell division site"/>
    <property type="evidence" value="ECO:0007669"/>
    <property type="project" value="UniProtKB-UniRule"/>
</dbReference>
<dbReference type="InterPro" id="IPR020805">
    <property type="entry name" value="Cell_div_FtsZ_CS"/>
</dbReference>
<feature type="region of interest" description="Disordered" evidence="8">
    <location>
        <begin position="454"/>
        <end position="513"/>
    </location>
</feature>
<keyword evidence="5 7" id="KW-0717">Septation</keyword>
<protein>
    <recommendedName>
        <fullName evidence="5 6">Cell division protein FtsZ</fullName>
    </recommendedName>
</protein>
<keyword evidence="12" id="KW-1185">Reference proteome</keyword>
<proteinExistence type="inferred from homology"/>
<evidence type="ECO:0000256" key="4">
    <source>
        <dbReference type="ARBA" id="ARBA00023134"/>
    </source>
</evidence>
<dbReference type="EMBL" id="CP024899">
    <property type="protein sequence ID" value="ATX65942.1"/>
    <property type="molecule type" value="Genomic_DNA"/>
</dbReference>
<dbReference type="CDD" id="cd02201">
    <property type="entry name" value="FtsZ_type1"/>
    <property type="match status" value="1"/>
</dbReference>
<feature type="region of interest" description="Disordered" evidence="8">
    <location>
        <begin position="387"/>
        <end position="439"/>
    </location>
</feature>
<dbReference type="GO" id="GO:0043093">
    <property type="term" value="P:FtsZ-dependent cytokinesis"/>
    <property type="evidence" value="ECO:0007669"/>
    <property type="project" value="UniProtKB-UniRule"/>
</dbReference>
<keyword evidence="5 7" id="KW-0131">Cell cycle</keyword>
<dbReference type="HAMAP" id="MF_00909">
    <property type="entry name" value="FtsZ"/>
    <property type="match status" value="1"/>
</dbReference>
<feature type="binding site" evidence="5">
    <location>
        <begin position="112"/>
        <end position="114"/>
    </location>
    <ligand>
        <name>GTP</name>
        <dbReference type="ChEBI" id="CHEBI:37565"/>
    </ligand>
</feature>
<dbReference type="PRINTS" id="PR00423">
    <property type="entry name" value="CELLDVISFTSZ"/>
</dbReference>
<dbReference type="InterPro" id="IPR045061">
    <property type="entry name" value="FtsZ/CetZ"/>
</dbReference>
<keyword evidence="2 5" id="KW-0963">Cytoplasm</keyword>
<dbReference type="GO" id="GO:0005525">
    <property type="term" value="F:GTP binding"/>
    <property type="evidence" value="ECO:0007669"/>
    <property type="project" value="UniProtKB-UniRule"/>
</dbReference>
<comment type="similarity">
    <text evidence="1 5 7">Belongs to the FtsZ family.</text>
</comment>
<dbReference type="OrthoDB" id="9813375at2"/>
<comment type="subcellular location">
    <subcellularLocation>
        <location evidence="5">Cytoplasm</location>
    </subcellularLocation>
    <text evidence="5">Assembles at midcell at the inner surface of the cytoplasmic membrane.</text>
</comment>
<feature type="binding site" evidence="5">
    <location>
        <position position="147"/>
    </location>
    <ligand>
        <name>GTP</name>
        <dbReference type="ChEBI" id="CHEBI:37565"/>
    </ligand>
</feature>
<comment type="subunit">
    <text evidence="5">Homodimer. Polymerizes to form a dynamic ring structure in a strictly GTP-dependent manner. Interacts directly with several other division proteins.</text>
</comment>
<evidence type="ECO:0000259" key="9">
    <source>
        <dbReference type="SMART" id="SM00864"/>
    </source>
</evidence>
<keyword evidence="3 5" id="KW-0547">Nucleotide-binding</keyword>
<feature type="domain" description="Tubulin/FtsZ 2-layer sandwich" evidence="10">
    <location>
        <begin position="211"/>
        <end position="329"/>
    </location>
</feature>
<reference evidence="11 12" key="1">
    <citation type="submission" date="2017-11" db="EMBL/GenBank/DDBJ databases">
        <title>Revised Sequence and Annotation of the Rhodobaca barguzinensis strain alga05 Genome.</title>
        <authorList>
            <person name="Kopejtka K."/>
            <person name="Tomasch J.M."/>
            <person name="Bunk B."/>
            <person name="Koblizek M."/>
        </authorList>
    </citation>
    <scope>NUCLEOTIDE SEQUENCE [LARGE SCALE GENOMIC DNA]</scope>
    <source>
        <strain evidence="12">alga05</strain>
    </source>
</reference>
<keyword evidence="4 5" id="KW-0342">GTP-binding</keyword>
<evidence type="ECO:0000256" key="5">
    <source>
        <dbReference type="HAMAP-Rule" id="MF_00909"/>
    </source>
</evidence>
<dbReference type="InterPro" id="IPR003008">
    <property type="entry name" value="Tubulin_FtsZ_GTPase"/>
</dbReference>
<dbReference type="InterPro" id="IPR018316">
    <property type="entry name" value="Tubulin/FtsZ_2-layer-sand-dom"/>
</dbReference>
<dbReference type="Proteomes" id="UP000228948">
    <property type="component" value="Chromosome"/>
</dbReference>
<evidence type="ECO:0000256" key="7">
    <source>
        <dbReference type="RuleBase" id="RU000631"/>
    </source>
</evidence>
<dbReference type="InterPro" id="IPR008280">
    <property type="entry name" value="Tub_FtsZ_C"/>
</dbReference>
<dbReference type="Pfam" id="PF00091">
    <property type="entry name" value="Tubulin"/>
    <property type="match status" value="1"/>
</dbReference>
<dbReference type="PROSITE" id="PS01135">
    <property type="entry name" value="FTSZ_2"/>
    <property type="match status" value="1"/>
</dbReference>
<dbReference type="GO" id="GO:0051258">
    <property type="term" value="P:protein polymerization"/>
    <property type="evidence" value="ECO:0007669"/>
    <property type="project" value="UniProtKB-UniRule"/>
</dbReference>
<dbReference type="SMART" id="SM00865">
    <property type="entry name" value="Tubulin_C"/>
    <property type="match status" value="1"/>
</dbReference>
<dbReference type="PANTHER" id="PTHR30314:SF3">
    <property type="entry name" value="MITOCHONDRIAL DIVISION PROTEIN FSZA"/>
    <property type="match status" value="1"/>
</dbReference>
<accession>A0A2K8K916</accession>
<feature type="binding site" evidence="5">
    <location>
        <begin position="25"/>
        <end position="29"/>
    </location>
    <ligand>
        <name>GTP</name>
        <dbReference type="ChEBI" id="CHEBI:37565"/>
    </ligand>
</feature>
<evidence type="ECO:0000256" key="8">
    <source>
        <dbReference type="SAM" id="MobiDB-lite"/>
    </source>
</evidence>
<dbReference type="SMART" id="SM00864">
    <property type="entry name" value="Tubulin"/>
    <property type="match status" value="1"/>
</dbReference>
<feature type="compositionally biased region" description="Low complexity" evidence="8">
    <location>
        <begin position="391"/>
        <end position="405"/>
    </location>
</feature>
<name>A0A2K8K916_9RHOB</name>
<sequence>MALNFTENTRHDDLSPRITVFGVGGAGGNAVNNMIEKALEGVEFVVANTDAQALQQSRAPGRIQMGVKITEGLGAGARPSVGSAAAEETIEEIIDHLAGSHMCFITAGMGGGTGTGAAPIIAQAARELGVLTVGVVTKPFQFEGSKRMRQAEEGVEALQKVVDTLIIIPNQNLFRLANEKTTFTEAFAMADDVLYQGVKGVTDLMVRPGLINLDFADVRAVMDEMGKAMMGTGEATGEDRAIQAAEKAIANPLLDEISLHGARGVLINITGGYDLTLFELDEAANRIREKVDPEANIIVGSTLDPAMEGALRVSVVATGIDVAPNTQVEATPRRSMSTPVRAEIAEKPASQPSYAEQAPAPAPAPAARDAEDHAEQRNLFERVPAPEPVRQPASQPAAAQQAPAQDSYRPQSDNAGQYAGDYPQQAPRYTGRAQAPVEAHEDQFDIDSVLADQQRAAAARPMPGADFTAPRRQMPGTPSPETLAKLQRAVQKAPEAGYNRPPVEREEAAADRSAGRFGIGSLISRMAGHASEGQGAAQRRVAPPVTQYDEDPTPAPSDDRIEIPAFLRRQAN</sequence>
<dbReference type="PANTHER" id="PTHR30314">
    <property type="entry name" value="CELL DIVISION PROTEIN FTSZ-RELATED"/>
    <property type="match status" value="1"/>
</dbReference>
<feature type="binding site" evidence="5">
    <location>
        <position position="143"/>
    </location>
    <ligand>
        <name>GTP</name>
        <dbReference type="ChEBI" id="CHEBI:37565"/>
    </ligand>
</feature>
<evidence type="ECO:0000313" key="12">
    <source>
        <dbReference type="Proteomes" id="UP000228948"/>
    </source>
</evidence>
<dbReference type="SUPFAM" id="SSF55307">
    <property type="entry name" value="Tubulin C-terminal domain-like"/>
    <property type="match status" value="1"/>
</dbReference>
<dbReference type="GO" id="GO:0000917">
    <property type="term" value="P:division septum assembly"/>
    <property type="evidence" value="ECO:0007669"/>
    <property type="project" value="UniProtKB-KW"/>
</dbReference>
<evidence type="ECO:0000256" key="1">
    <source>
        <dbReference type="ARBA" id="ARBA00009690"/>
    </source>
</evidence>
<dbReference type="SUPFAM" id="SSF52490">
    <property type="entry name" value="Tubulin nucleotide-binding domain-like"/>
    <property type="match status" value="1"/>
</dbReference>
<gene>
    <name evidence="5" type="primary">ftsZ</name>
    <name evidence="11" type="ORF">BG454_08975</name>
</gene>
<dbReference type="Gene3D" id="3.40.50.1440">
    <property type="entry name" value="Tubulin/FtsZ, GTPase domain"/>
    <property type="match status" value="1"/>
</dbReference>
<feature type="region of interest" description="Disordered" evidence="8">
    <location>
        <begin position="525"/>
        <end position="572"/>
    </location>
</feature>
<dbReference type="Gene3D" id="3.30.1330.20">
    <property type="entry name" value="Tubulin/FtsZ, C-terminal domain"/>
    <property type="match status" value="1"/>
</dbReference>
<dbReference type="Pfam" id="PF12327">
    <property type="entry name" value="FtsZ_C"/>
    <property type="match status" value="1"/>
</dbReference>
<evidence type="ECO:0000313" key="11">
    <source>
        <dbReference type="EMBL" id="ATX65942.1"/>
    </source>
</evidence>
<evidence type="ECO:0000256" key="3">
    <source>
        <dbReference type="ARBA" id="ARBA00022741"/>
    </source>
</evidence>
<feature type="compositionally biased region" description="Basic and acidic residues" evidence="8">
    <location>
        <begin position="502"/>
        <end position="513"/>
    </location>
</feature>
<feature type="compositionally biased region" description="Polar residues" evidence="8">
    <location>
        <begin position="327"/>
        <end position="338"/>
    </location>
</feature>
<feature type="domain" description="Tubulin/FtsZ GTPase" evidence="9">
    <location>
        <begin position="17"/>
        <end position="209"/>
    </location>
</feature>
<dbReference type="AlphaFoldDB" id="A0A2K8K916"/>
<dbReference type="NCBIfam" id="TIGR00065">
    <property type="entry name" value="ftsZ"/>
    <property type="match status" value="1"/>
</dbReference>
<evidence type="ECO:0000259" key="10">
    <source>
        <dbReference type="SMART" id="SM00865"/>
    </source>
</evidence>
<dbReference type="InterPro" id="IPR037103">
    <property type="entry name" value="Tubulin/FtsZ-like_C"/>
</dbReference>
<dbReference type="FunFam" id="3.40.50.1440:FF:000001">
    <property type="entry name" value="Cell division protein FtsZ"/>
    <property type="match status" value="1"/>
</dbReference>
<dbReference type="GO" id="GO:0005737">
    <property type="term" value="C:cytoplasm"/>
    <property type="evidence" value="ECO:0007669"/>
    <property type="project" value="UniProtKB-SubCell"/>
</dbReference>
<feature type="binding site" evidence="5">
    <location>
        <position position="191"/>
    </location>
    <ligand>
        <name>GTP</name>
        <dbReference type="ChEBI" id="CHEBI:37565"/>
    </ligand>
</feature>
<feature type="region of interest" description="Disordered" evidence="8">
    <location>
        <begin position="327"/>
        <end position="374"/>
    </location>
</feature>
<organism evidence="11 12">
    <name type="scientific">Roseinatronobacter bogoriensis subsp. barguzinensis</name>
    <dbReference type="NCBI Taxonomy" id="441209"/>
    <lineage>
        <taxon>Bacteria</taxon>
        <taxon>Pseudomonadati</taxon>
        <taxon>Pseudomonadota</taxon>
        <taxon>Alphaproteobacteria</taxon>
        <taxon>Rhodobacterales</taxon>
        <taxon>Paracoccaceae</taxon>
        <taxon>Roseinatronobacter</taxon>
    </lineage>
</organism>
<dbReference type="InterPro" id="IPR000158">
    <property type="entry name" value="Cell_div_FtsZ"/>
</dbReference>
<keyword evidence="5 7" id="KW-0132">Cell division</keyword>
<dbReference type="InterPro" id="IPR036525">
    <property type="entry name" value="Tubulin/FtsZ_GTPase_sf"/>
</dbReference>
<dbReference type="PROSITE" id="PS01134">
    <property type="entry name" value="FTSZ_1"/>
    <property type="match status" value="1"/>
</dbReference>
<comment type="function">
    <text evidence="5 7">Essential cell division protein that forms a contractile ring structure (Z ring) at the future cell division site. The regulation of the ring assembly controls the timing and the location of cell division. One of the functions of the FtsZ ring is to recruit other cell division proteins to the septum to produce a new cell wall between the dividing cells. Binds GTP and shows GTPase activity.</text>
</comment>
<dbReference type="KEGG" id="rbg:BG454_08975"/>
<evidence type="ECO:0000256" key="2">
    <source>
        <dbReference type="ARBA" id="ARBA00022490"/>
    </source>
</evidence>
<dbReference type="GO" id="GO:0003924">
    <property type="term" value="F:GTPase activity"/>
    <property type="evidence" value="ECO:0007669"/>
    <property type="project" value="UniProtKB-UniRule"/>
</dbReference>
<feature type="compositionally biased region" description="Low complexity" evidence="8">
    <location>
        <begin position="348"/>
        <end position="359"/>
    </location>
</feature>
<dbReference type="FunFam" id="3.30.1330.20:FF:000011">
    <property type="entry name" value="Cell division protein FtsZ"/>
    <property type="match status" value="1"/>
</dbReference>
<dbReference type="InterPro" id="IPR024757">
    <property type="entry name" value="FtsZ_C"/>
</dbReference>
<dbReference type="STRING" id="441209.GCA_001870665_01571"/>
<evidence type="ECO:0000256" key="6">
    <source>
        <dbReference type="NCBIfam" id="TIGR00065"/>
    </source>
</evidence>
<dbReference type="RefSeq" id="WP_071480475.1">
    <property type="nucleotide sequence ID" value="NZ_CP024899.1"/>
</dbReference>